<dbReference type="GO" id="GO:0046872">
    <property type="term" value="F:metal ion binding"/>
    <property type="evidence" value="ECO:0007669"/>
    <property type="project" value="UniProtKB-KW"/>
</dbReference>
<protein>
    <submittedName>
        <fullName evidence="4">Metallophosphoesterase</fullName>
    </submittedName>
</protein>
<evidence type="ECO:0000259" key="3">
    <source>
        <dbReference type="Pfam" id="PF00149"/>
    </source>
</evidence>
<evidence type="ECO:0000313" key="4">
    <source>
        <dbReference type="EMBL" id="KAB8135774.1"/>
    </source>
</evidence>
<dbReference type="SUPFAM" id="SSF56300">
    <property type="entry name" value="Metallo-dependent phosphatases"/>
    <property type="match status" value="1"/>
</dbReference>
<dbReference type="AlphaFoldDB" id="A0A7C8KQ49"/>
<dbReference type="PANTHER" id="PTHR31302">
    <property type="entry name" value="TRANSMEMBRANE PROTEIN WITH METALLOPHOSPHOESTERASE DOMAIN-RELATED"/>
    <property type="match status" value="1"/>
</dbReference>
<evidence type="ECO:0000313" key="5">
    <source>
        <dbReference type="Proteomes" id="UP000480246"/>
    </source>
</evidence>
<dbReference type="RefSeq" id="WP_153403291.1">
    <property type="nucleotide sequence ID" value="NZ_ML762430.1"/>
</dbReference>
<comment type="caution">
    <text evidence="4">The sequence shown here is derived from an EMBL/GenBank/DDBJ whole genome shotgun (WGS) entry which is preliminary data.</text>
</comment>
<dbReference type="CDD" id="cd07385">
    <property type="entry name" value="MPP_YkuE_C"/>
    <property type="match status" value="1"/>
</dbReference>
<dbReference type="InterPro" id="IPR004843">
    <property type="entry name" value="Calcineurin-like_PHP"/>
</dbReference>
<dbReference type="InterPro" id="IPR051158">
    <property type="entry name" value="Metallophosphoesterase_sf"/>
</dbReference>
<keyword evidence="5" id="KW-1185">Reference proteome</keyword>
<keyword evidence="1" id="KW-0479">Metal-binding</keyword>
<dbReference type="Gene3D" id="3.60.21.10">
    <property type="match status" value="1"/>
</dbReference>
<dbReference type="GO" id="GO:0016020">
    <property type="term" value="C:membrane"/>
    <property type="evidence" value="ECO:0007669"/>
    <property type="project" value="GOC"/>
</dbReference>
<dbReference type="PANTHER" id="PTHR31302:SF31">
    <property type="entry name" value="PHOSPHODIESTERASE YAEI"/>
    <property type="match status" value="1"/>
</dbReference>
<dbReference type="Pfam" id="PF00149">
    <property type="entry name" value="Metallophos"/>
    <property type="match status" value="1"/>
</dbReference>
<dbReference type="InterPro" id="IPR029052">
    <property type="entry name" value="Metallo-depent_PP-like"/>
</dbReference>
<evidence type="ECO:0000256" key="1">
    <source>
        <dbReference type="ARBA" id="ARBA00022723"/>
    </source>
</evidence>
<gene>
    <name evidence="4" type="ORF">F9U64_10925</name>
</gene>
<evidence type="ECO:0000256" key="2">
    <source>
        <dbReference type="ARBA" id="ARBA00022801"/>
    </source>
</evidence>
<organism evidence="4 5">
    <name type="scientific">Gracilibacillus oryzae</name>
    <dbReference type="NCBI Taxonomy" id="1672701"/>
    <lineage>
        <taxon>Bacteria</taxon>
        <taxon>Bacillati</taxon>
        <taxon>Bacillota</taxon>
        <taxon>Bacilli</taxon>
        <taxon>Bacillales</taxon>
        <taxon>Bacillaceae</taxon>
        <taxon>Gracilibacillus</taxon>
    </lineage>
</organism>
<dbReference type="EMBL" id="WEID01000052">
    <property type="protein sequence ID" value="KAB8135774.1"/>
    <property type="molecule type" value="Genomic_DNA"/>
</dbReference>
<dbReference type="Proteomes" id="UP000480246">
    <property type="component" value="Unassembled WGS sequence"/>
</dbReference>
<accession>A0A7C8KQ49</accession>
<keyword evidence="2" id="KW-0378">Hydrolase</keyword>
<proteinExistence type="predicted"/>
<dbReference type="OrthoDB" id="9780884at2"/>
<name>A0A7C8KQ49_9BACI</name>
<reference evidence="4 5" key="1">
    <citation type="submission" date="2019-10" db="EMBL/GenBank/DDBJ databases">
        <title>Gracilibacillus sp. nov. isolated from rice seeds.</title>
        <authorList>
            <person name="He S."/>
        </authorList>
    </citation>
    <scope>NUCLEOTIDE SEQUENCE [LARGE SCALE GENOMIC DNA]</scope>
    <source>
        <strain evidence="4 5">TD8</strain>
    </source>
</reference>
<sequence length="273" mass="30982">MRKKIIVMAIVLFAITGIGKIYYDTNIFKVETVNIETEKLANNQSFTILQISDVHNKEYDHKLIEKVFDINPDIIVITGDLISRTTDKFDNVFTLAEDLVALCENTYYVTGNHEWENPLRQQLWDGLKERDVHILDNQNTLVETPHEFDVQLAGVADPSTEHDELDLATEGLNDSYYTILLSHAPDVMETDYPDNIDLILSGHTHGGQIRIPFVGAMIAPDQGLFPEYDKGLFSITENQHLYIDSGLGTSTVPIRLFNQSQMTLLTIEGKNRR</sequence>
<feature type="domain" description="Calcineurin-like phosphoesterase" evidence="3">
    <location>
        <begin position="47"/>
        <end position="206"/>
    </location>
</feature>
<dbReference type="GO" id="GO:0009245">
    <property type="term" value="P:lipid A biosynthetic process"/>
    <property type="evidence" value="ECO:0007669"/>
    <property type="project" value="TreeGrafter"/>
</dbReference>
<dbReference type="GO" id="GO:0008758">
    <property type="term" value="F:UDP-2,3-diacylglucosamine hydrolase activity"/>
    <property type="evidence" value="ECO:0007669"/>
    <property type="project" value="TreeGrafter"/>
</dbReference>